<dbReference type="PANTHER" id="PTHR30336">
    <property type="entry name" value="INNER MEMBRANE PROTEIN, PROBABLE PERMEASE"/>
    <property type="match status" value="1"/>
</dbReference>
<dbReference type="AlphaFoldDB" id="A0A3N1ZWL6"/>
<dbReference type="InterPro" id="IPR051599">
    <property type="entry name" value="Cell_Envelope_Assoc"/>
</dbReference>
<evidence type="ECO:0000313" key="3">
    <source>
        <dbReference type="Proteomes" id="UP000275749"/>
    </source>
</evidence>
<protein>
    <submittedName>
        <fullName evidence="2">Vancomycin permeability regulator SanA</fullName>
    </submittedName>
</protein>
<dbReference type="EMBL" id="RKHG01000001">
    <property type="protein sequence ID" value="ROR55215.1"/>
    <property type="molecule type" value="Genomic_DNA"/>
</dbReference>
<dbReference type="Proteomes" id="UP000275749">
    <property type="component" value="Unassembled WGS sequence"/>
</dbReference>
<dbReference type="CDD" id="cd06259">
    <property type="entry name" value="YdcF-like"/>
    <property type="match status" value="1"/>
</dbReference>
<proteinExistence type="predicted"/>
<sequence length="232" mass="24973">MHRPGWKTLTAVAVGAVIVGVGAPLAVTSVGSAGRVHTVDEFAEQGNAADVAVVLGAQVYPDGRPSRYLRARLDRAVELQRRGLVKVILVSGDNSTSHYDEPTAMKRYLVEAGMPEGKVVIDYAGFDTYDTCVRAKRIFGLERVVLVSQGYHLPRAVTTCRMVGVDAVGVGDWSVQRIGPMDGVPVLWRLGWSRFAGRELPANVKMLWDVASRRTPTLGEPETGVSDALASS</sequence>
<dbReference type="GO" id="GO:0005886">
    <property type="term" value="C:plasma membrane"/>
    <property type="evidence" value="ECO:0007669"/>
    <property type="project" value="TreeGrafter"/>
</dbReference>
<evidence type="ECO:0000259" key="1">
    <source>
        <dbReference type="Pfam" id="PF02698"/>
    </source>
</evidence>
<dbReference type="PANTHER" id="PTHR30336:SF6">
    <property type="entry name" value="INTEGRAL MEMBRANE PROTEIN"/>
    <property type="match status" value="1"/>
</dbReference>
<gene>
    <name evidence="2" type="ORF">EDD41_2475</name>
</gene>
<dbReference type="InterPro" id="IPR003848">
    <property type="entry name" value="DUF218"/>
</dbReference>
<organism evidence="2 3">
    <name type="scientific">Luteococcus japonicus</name>
    <dbReference type="NCBI Taxonomy" id="33984"/>
    <lineage>
        <taxon>Bacteria</taxon>
        <taxon>Bacillati</taxon>
        <taxon>Actinomycetota</taxon>
        <taxon>Actinomycetes</taxon>
        <taxon>Propionibacteriales</taxon>
        <taxon>Propionibacteriaceae</taxon>
        <taxon>Luteococcus</taxon>
    </lineage>
</organism>
<dbReference type="RefSeq" id="WP_123576083.1">
    <property type="nucleotide sequence ID" value="NZ_RKHG01000001.1"/>
</dbReference>
<name>A0A3N1ZWL6_9ACTN</name>
<feature type="domain" description="DUF218" evidence="1">
    <location>
        <begin position="50"/>
        <end position="167"/>
    </location>
</feature>
<comment type="caution">
    <text evidence="2">The sequence shown here is derived from an EMBL/GenBank/DDBJ whole genome shotgun (WGS) entry which is preliminary data.</text>
</comment>
<accession>A0A3N1ZWL6</accession>
<evidence type="ECO:0000313" key="2">
    <source>
        <dbReference type="EMBL" id="ROR55215.1"/>
    </source>
</evidence>
<reference evidence="2 3" key="1">
    <citation type="submission" date="2018-11" db="EMBL/GenBank/DDBJ databases">
        <title>Sequencing the genomes of 1000 actinobacteria strains.</title>
        <authorList>
            <person name="Klenk H.-P."/>
        </authorList>
    </citation>
    <scope>NUCLEOTIDE SEQUENCE [LARGE SCALE GENOMIC DNA]</scope>
    <source>
        <strain evidence="2 3">DSM 10546</strain>
    </source>
</reference>
<dbReference type="Pfam" id="PF02698">
    <property type="entry name" value="DUF218"/>
    <property type="match status" value="1"/>
</dbReference>